<comment type="caution">
    <text evidence="1">The sequence shown here is derived from an EMBL/GenBank/DDBJ whole genome shotgun (WGS) entry which is preliminary data.</text>
</comment>
<organism evidence="1 2">
    <name type="scientific">Ensete ventricosum</name>
    <name type="common">Abyssinian banana</name>
    <name type="synonym">Musa ensete</name>
    <dbReference type="NCBI Taxonomy" id="4639"/>
    <lineage>
        <taxon>Eukaryota</taxon>
        <taxon>Viridiplantae</taxon>
        <taxon>Streptophyta</taxon>
        <taxon>Embryophyta</taxon>
        <taxon>Tracheophyta</taxon>
        <taxon>Spermatophyta</taxon>
        <taxon>Magnoliopsida</taxon>
        <taxon>Liliopsida</taxon>
        <taxon>Zingiberales</taxon>
        <taxon>Musaceae</taxon>
        <taxon>Ensete</taxon>
    </lineage>
</organism>
<gene>
    <name evidence="1" type="ORF">B296_00048817</name>
</gene>
<dbReference type="AlphaFoldDB" id="A0A426YTA6"/>
<name>A0A426YTA6_ENSVE</name>
<sequence>MSRLGEVTCVCKVASVVLRRDSTISTLGLLRADRPITSDLSCCQPLTVRGVVGWSVRWRVRSAMPSVVLSLAVRSLRID</sequence>
<accession>A0A426YTA6</accession>
<protein>
    <submittedName>
        <fullName evidence="1">Uncharacterized protein</fullName>
    </submittedName>
</protein>
<dbReference type="Proteomes" id="UP000287651">
    <property type="component" value="Unassembled WGS sequence"/>
</dbReference>
<evidence type="ECO:0000313" key="1">
    <source>
        <dbReference type="EMBL" id="RRT54901.1"/>
    </source>
</evidence>
<proteinExistence type="predicted"/>
<reference evidence="1 2" key="1">
    <citation type="journal article" date="2014" name="Agronomy (Basel)">
        <title>A Draft Genome Sequence for Ensete ventricosum, the Drought-Tolerant Tree Against Hunger.</title>
        <authorList>
            <person name="Harrison J."/>
            <person name="Moore K.A."/>
            <person name="Paszkiewicz K."/>
            <person name="Jones T."/>
            <person name="Grant M."/>
            <person name="Ambacheew D."/>
            <person name="Muzemil S."/>
            <person name="Studholme D.J."/>
        </authorList>
    </citation>
    <scope>NUCLEOTIDE SEQUENCE [LARGE SCALE GENOMIC DNA]</scope>
</reference>
<dbReference type="EMBL" id="AMZH03010357">
    <property type="protein sequence ID" value="RRT54901.1"/>
    <property type="molecule type" value="Genomic_DNA"/>
</dbReference>
<evidence type="ECO:0000313" key="2">
    <source>
        <dbReference type="Proteomes" id="UP000287651"/>
    </source>
</evidence>